<keyword evidence="3" id="KW-0732">Signal</keyword>
<dbReference type="PROSITE" id="PS51257">
    <property type="entry name" value="PROKAR_LIPOPROTEIN"/>
    <property type="match status" value="1"/>
</dbReference>
<evidence type="ECO:0000256" key="1">
    <source>
        <dbReference type="ARBA" id="ARBA00007806"/>
    </source>
</evidence>
<comment type="similarity">
    <text evidence="1 2">Belongs to the glycosyl hydrolase 31 family.</text>
</comment>
<dbReference type="Gene3D" id="2.60.40.1180">
    <property type="entry name" value="Golgi alpha-mannosidase II"/>
    <property type="match status" value="2"/>
</dbReference>
<dbReference type="SUPFAM" id="SSF74650">
    <property type="entry name" value="Galactose mutarotase-like"/>
    <property type="match status" value="1"/>
</dbReference>
<proteinExistence type="inferred from homology"/>
<dbReference type="InterPro" id="IPR051816">
    <property type="entry name" value="Glycosyl_Hydrolase_31"/>
</dbReference>
<dbReference type="SUPFAM" id="SSF51445">
    <property type="entry name" value="(Trans)glycosidases"/>
    <property type="match status" value="1"/>
</dbReference>
<sequence>MSDRKLRAVKKAMLATTLALSCSSMALAATVEKVPHGVIVTPDSGPAKRVRVLAYDDRSFRVTAVPDASLDLPASLMVIEQPHGDVTVSQAKGIVTVKAPKATAEIRLSDGHVQFRDAAGKIVLNEAARGAFTPVSLDGKPYLATRQQFNRGTDEGFYGLGQHQNRQMNYNGEDVELAQHNMDIAIPFVVSTRNYGLLWDNNAITRFGNPKPYALAGTDMKVISDGKPGWKAAYYLGDTLAVTRTEPTIDYQFIRDQAKWPAAAKARTVASADSGQNTAGVATQAQHVVWTGSITPDASGTHKFRLYSSSYVKVFADGKLVLERWRQNWNPWFHNFELPMTAGKPVAIRVEWEPNAGYIAFFHNDPLPAPDRHSLWMSSEAGKATDYYFVGGASMDDVIAGYRGLTGKAAMMPEWAYGFWQSRQRYETQEQLLSVVREYRKRRIPLDNIVEDWFYWPEDQWGSHDFDKARFPDPQAMVDEVHGLDANIMISVWPKFYPNTANAKELDAKGFLYRGNLDAHRKDWVGPGYENTDYDPYAPEARQIYFRQIRDKLVKYGFDAWWLDATEPDIHSNLSIEERTAAMGPTAMGPGGAFFNSFPLVHGQGVAEGLRAARPDVRPFILTRSGFGGLQRASAAVWSGDLAARWDDLHDQISAGVNLSMSGLPNWTHDIGGFAVEDRYTRQLPEAQAEWRELNLRWFQFGAFSPIFRSHGEFPHREIYEISANDPAMQGSMIWYDQLRYRLMPYIYTLAADTFHKDGSIMRGLVMDFGADRKTWGIDDEYLFGPSFLVAPVSTFKARDRAVYLPAGADWYDFDSGVHYRGGQTIRAAAPYERMPLFVRAGAIIPTGPEVQNTREERDGPLVLQVFTGADGSFSLYEDDGVSPAYLKGKFARVPIRWNQATRTLAIGAREGGYDGMPAKRAISVRFYRPDKAVAPDFAESATNIVYEGKAATVREP</sequence>
<dbReference type="RefSeq" id="WP_343892067.1">
    <property type="nucleotide sequence ID" value="NZ_BAAAEH010000050.1"/>
</dbReference>
<evidence type="ECO:0000259" key="4">
    <source>
        <dbReference type="PROSITE" id="PS51820"/>
    </source>
</evidence>
<dbReference type="InterPro" id="IPR025887">
    <property type="entry name" value="Glyco_hydro_31_N_dom"/>
</dbReference>
<dbReference type="Pfam" id="PF07691">
    <property type="entry name" value="PA14"/>
    <property type="match status" value="1"/>
</dbReference>
<dbReference type="InterPro" id="IPR033403">
    <property type="entry name" value="DUF5110"/>
</dbReference>
<dbReference type="Pfam" id="PF21365">
    <property type="entry name" value="Glyco_hydro_31_3rd"/>
    <property type="match status" value="1"/>
</dbReference>
<dbReference type="Proteomes" id="UP001419910">
    <property type="component" value="Unassembled WGS sequence"/>
</dbReference>
<evidence type="ECO:0000256" key="3">
    <source>
        <dbReference type="SAM" id="SignalP"/>
    </source>
</evidence>
<feature type="signal peptide" evidence="3">
    <location>
        <begin position="1"/>
        <end position="28"/>
    </location>
</feature>
<dbReference type="SMART" id="SM00758">
    <property type="entry name" value="PA14"/>
    <property type="match status" value="1"/>
</dbReference>
<dbReference type="InterPro" id="IPR017853">
    <property type="entry name" value="GH"/>
</dbReference>
<dbReference type="Gene3D" id="2.60.120.380">
    <property type="match status" value="1"/>
</dbReference>
<dbReference type="Pfam" id="PF01055">
    <property type="entry name" value="Glyco_hydro_31_2nd"/>
    <property type="match status" value="1"/>
</dbReference>
<dbReference type="InterPro" id="IPR048395">
    <property type="entry name" value="Glyco_hydro_31_C"/>
</dbReference>
<dbReference type="InterPro" id="IPR037524">
    <property type="entry name" value="PA14/GLEYA"/>
</dbReference>
<feature type="domain" description="PA14" evidence="4">
    <location>
        <begin position="225"/>
        <end position="382"/>
    </location>
</feature>
<dbReference type="PANTHER" id="PTHR43863">
    <property type="entry name" value="HYDROLASE, PUTATIVE (AFU_ORTHOLOGUE AFUA_1G03140)-RELATED"/>
    <property type="match status" value="1"/>
</dbReference>
<dbReference type="SUPFAM" id="SSF51011">
    <property type="entry name" value="Glycosyl hydrolase domain"/>
    <property type="match status" value="1"/>
</dbReference>
<dbReference type="InterPro" id="IPR011013">
    <property type="entry name" value="Gal_mutarotase_sf_dom"/>
</dbReference>
<evidence type="ECO:0000256" key="2">
    <source>
        <dbReference type="RuleBase" id="RU361185"/>
    </source>
</evidence>
<accession>A0ABU9Y786</accession>
<dbReference type="EMBL" id="JBDIME010000019">
    <property type="protein sequence ID" value="MEN2791682.1"/>
    <property type="molecule type" value="Genomic_DNA"/>
</dbReference>
<evidence type="ECO:0000313" key="6">
    <source>
        <dbReference type="Proteomes" id="UP001419910"/>
    </source>
</evidence>
<keyword evidence="2" id="KW-0378">Hydrolase</keyword>
<keyword evidence="6" id="KW-1185">Reference proteome</keyword>
<organism evidence="5 6">
    <name type="scientific">Sphingomonas oligophenolica</name>
    <dbReference type="NCBI Taxonomy" id="301154"/>
    <lineage>
        <taxon>Bacteria</taxon>
        <taxon>Pseudomonadati</taxon>
        <taxon>Pseudomonadota</taxon>
        <taxon>Alphaproteobacteria</taxon>
        <taxon>Sphingomonadales</taxon>
        <taxon>Sphingomonadaceae</taxon>
        <taxon>Sphingomonas</taxon>
    </lineage>
</organism>
<dbReference type="Pfam" id="PF13802">
    <property type="entry name" value="Gal_mutarotas_2"/>
    <property type="match status" value="1"/>
</dbReference>
<dbReference type="InterPro" id="IPR000322">
    <property type="entry name" value="Glyco_hydro_31_TIM"/>
</dbReference>
<protein>
    <submittedName>
        <fullName evidence="5">TIM-barrel domain-containing protein</fullName>
    </submittedName>
</protein>
<dbReference type="Gene3D" id="2.60.40.1760">
    <property type="entry name" value="glycosyl hydrolase (family 31)"/>
    <property type="match status" value="1"/>
</dbReference>
<reference evidence="5 6" key="1">
    <citation type="submission" date="2024-05" db="EMBL/GenBank/DDBJ databases">
        <authorList>
            <person name="Liu Q."/>
            <person name="Xin Y.-H."/>
        </authorList>
    </citation>
    <scope>NUCLEOTIDE SEQUENCE [LARGE SCALE GENOMIC DNA]</scope>
    <source>
        <strain evidence="5 6">CGMCC 1.10181</strain>
    </source>
</reference>
<feature type="chain" id="PRO_5046356932" evidence="3">
    <location>
        <begin position="29"/>
        <end position="957"/>
    </location>
</feature>
<dbReference type="CDD" id="cd14752">
    <property type="entry name" value="GH31_N"/>
    <property type="match status" value="1"/>
</dbReference>
<comment type="caution">
    <text evidence="5">The sequence shown here is derived from an EMBL/GenBank/DDBJ whole genome shotgun (WGS) entry which is preliminary data.</text>
</comment>
<dbReference type="SUPFAM" id="SSF56988">
    <property type="entry name" value="Anthrax protective antigen"/>
    <property type="match status" value="1"/>
</dbReference>
<dbReference type="InterPro" id="IPR013780">
    <property type="entry name" value="Glyco_hydro_b"/>
</dbReference>
<dbReference type="Pfam" id="PF17137">
    <property type="entry name" value="DUF5110"/>
    <property type="match status" value="1"/>
</dbReference>
<dbReference type="CDD" id="cd06591">
    <property type="entry name" value="GH31_xylosidase_XylS"/>
    <property type="match status" value="1"/>
</dbReference>
<dbReference type="PROSITE" id="PS51820">
    <property type="entry name" value="PA14"/>
    <property type="match status" value="1"/>
</dbReference>
<gene>
    <name evidence="5" type="ORF">ABC974_18775</name>
</gene>
<dbReference type="InterPro" id="IPR011658">
    <property type="entry name" value="PA14_dom"/>
</dbReference>
<evidence type="ECO:0000313" key="5">
    <source>
        <dbReference type="EMBL" id="MEN2791682.1"/>
    </source>
</evidence>
<dbReference type="PANTHER" id="PTHR43863:SF2">
    <property type="entry name" value="MALTASE-GLUCOAMYLASE"/>
    <property type="match status" value="1"/>
</dbReference>
<name>A0ABU9Y786_9SPHN</name>
<dbReference type="Gene3D" id="3.20.20.80">
    <property type="entry name" value="Glycosidases"/>
    <property type="match status" value="1"/>
</dbReference>
<keyword evidence="2" id="KW-0326">Glycosidase</keyword>